<dbReference type="EMBL" id="CP102774">
    <property type="protein sequence ID" value="UZF84846.1"/>
    <property type="molecule type" value="Genomic_DNA"/>
</dbReference>
<dbReference type="SUPFAM" id="SSF54373">
    <property type="entry name" value="FAD-linked reductases, C-terminal domain"/>
    <property type="match status" value="1"/>
</dbReference>
<dbReference type="PANTHER" id="PTHR13847">
    <property type="entry name" value="SARCOSINE DEHYDROGENASE-RELATED"/>
    <property type="match status" value="1"/>
</dbReference>
<dbReference type="AlphaFoldDB" id="A0A9E7ZQ19"/>
<dbReference type="Gene3D" id="3.50.50.60">
    <property type="entry name" value="FAD/NAD(P)-binding domain"/>
    <property type="match status" value="2"/>
</dbReference>
<proteinExistence type="predicted"/>
<dbReference type="GO" id="GO:0005737">
    <property type="term" value="C:cytoplasm"/>
    <property type="evidence" value="ECO:0007669"/>
    <property type="project" value="TreeGrafter"/>
</dbReference>
<dbReference type="SUPFAM" id="SSF51905">
    <property type="entry name" value="FAD/NAD(P)-binding domain"/>
    <property type="match status" value="1"/>
</dbReference>
<dbReference type="Pfam" id="PF01266">
    <property type="entry name" value="DAO"/>
    <property type="match status" value="1"/>
</dbReference>
<organism evidence="3">
    <name type="scientific">Bosea sp. NBC_00436</name>
    <dbReference type="NCBI Taxonomy" id="2969620"/>
    <lineage>
        <taxon>Bacteria</taxon>
        <taxon>Pseudomonadati</taxon>
        <taxon>Pseudomonadota</taxon>
        <taxon>Alphaproteobacteria</taxon>
        <taxon>Hyphomicrobiales</taxon>
        <taxon>Boseaceae</taxon>
        <taxon>Bosea</taxon>
    </lineage>
</organism>
<sequence>MTTATEQADVIVLGAGIVGVSVALHLQERGRRVLLVDRGEPGAETSHGNAGLIERSSVVPYAFPRDIATLASLASNRSIAVRYRPAALLKMAPWLARYWWNSAPDRLDRLGRSILPLIERCIDEHRRWTQAAGTEALMRGEGWIELYRTRQGFDVATRGAAELASYGLAYDLLDEDALRRLEPGLLIDSVSGAVHWRDPVTVSDPGAVTRAYAALFVARGGLLKPADATNLRQDGKGWHLQADGQEWQTPEAVVALGPWSNDLVERFGYRFPIGFKRGYHMHYESAEDTAPRRPLCDAQAGFVLTSMQRGVRLTTGIELAGRDEPSDSWQLDRAERIARRIVPLGRRLDAEPWRGARPCLPDMLPIIGQAPRHRGLWFAFGHAHHGFTLGPATGRLLAEMMTGAPTLCDPTPFAAERFLPAARTA</sequence>
<reference evidence="3" key="1">
    <citation type="submission" date="2022-08" db="EMBL/GenBank/DDBJ databases">
        <title>Complete Genome Sequences of 2 Bosea sp. soil isolates.</title>
        <authorList>
            <person name="Alvarez Arevalo M."/>
            <person name="Sterndorff E.B."/>
            <person name="Faurdal D."/>
            <person name="Joergensen T.S."/>
            <person name="Weber T."/>
        </authorList>
    </citation>
    <scope>NUCLEOTIDE SEQUENCE</scope>
    <source>
        <strain evidence="3">NBC_00436</strain>
    </source>
</reference>
<dbReference type="PANTHER" id="PTHR13847:SF289">
    <property type="entry name" value="GLYCINE OXIDASE"/>
    <property type="match status" value="1"/>
</dbReference>
<protein>
    <submittedName>
        <fullName evidence="3">FAD-binding oxidoreductase</fullName>
    </submittedName>
</protein>
<gene>
    <name evidence="3" type="ORF">NWE54_13465</name>
</gene>
<evidence type="ECO:0000256" key="1">
    <source>
        <dbReference type="ARBA" id="ARBA00023002"/>
    </source>
</evidence>
<dbReference type="Gene3D" id="3.30.9.10">
    <property type="entry name" value="D-Amino Acid Oxidase, subunit A, domain 2"/>
    <property type="match status" value="1"/>
</dbReference>
<dbReference type="InterPro" id="IPR006076">
    <property type="entry name" value="FAD-dep_OxRdtase"/>
</dbReference>
<feature type="domain" description="FAD dependent oxidoreductase" evidence="2">
    <location>
        <begin position="9"/>
        <end position="400"/>
    </location>
</feature>
<dbReference type="GO" id="GO:0016491">
    <property type="term" value="F:oxidoreductase activity"/>
    <property type="evidence" value="ECO:0007669"/>
    <property type="project" value="UniProtKB-KW"/>
</dbReference>
<keyword evidence="1" id="KW-0560">Oxidoreductase</keyword>
<name>A0A9E7ZQ19_9HYPH</name>
<dbReference type="InterPro" id="IPR036188">
    <property type="entry name" value="FAD/NAD-bd_sf"/>
</dbReference>
<evidence type="ECO:0000313" key="3">
    <source>
        <dbReference type="EMBL" id="UZF84846.1"/>
    </source>
</evidence>
<accession>A0A9E7ZQ19</accession>
<evidence type="ECO:0000259" key="2">
    <source>
        <dbReference type="Pfam" id="PF01266"/>
    </source>
</evidence>